<dbReference type="Pfam" id="PF04773">
    <property type="entry name" value="FecR"/>
    <property type="match status" value="1"/>
</dbReference>
<dbReference type="GO" id="GO:0016989">
    <property type="term" value="F:sigma factor antagonist activity"/>
    <property type="evidence" value="ECO:0007669"/>
    <property type="project" value="TreeGrafter"/>
</dbReference>
<dbReference type="HOGENOM" id="CLU_050192_1_1_10"/>
<reference evidence="4 5" key="1">
    <citation type="submission" date="2013-08" db="EMBL/GenBank/DDBJ databases">
        <authorList>
            <person name="Weinstock G."/>
            <person name="Sodergren E."/>
            <person name="Wylie T."/>
            <person name="Fulton L."/>
            <person name="Fulton R."/>
            <person name="Fronick C."/>
            <person name="O'Laughlin M."/>
            <person name="Godfrey J."/>
            <person name="Miner T."/>
            <person name="Herter B."/>
            <person name="Appelbaum E."/>
            <person name="Cordes M."/>
            <person name="Lek S."/>
            <person name="Wollam A."/>
            <person name="Pepin K.H."/>
            <person name="Palsikar V.B."/>
            <person name="Mitreva M."/>
            <person name="Wilson R.K."/>
        </authorList>
    </citation>
    <scope>NUCLEOTIDE SEQUENCE [LARGE SCALE GENOMIC DNA]</scope>
    <source>
        <strain evidence="4 5">F0041</strain>
    </source>
</reference>
<dbReference type="InterPro" id="IPR006860">
    <property type="entry name" value="FecR"/>
</dbReference>
<dbReference type="Proteomes" id="UP000016496">
    <property type="component" value="Unassembled WGS sequence"/>
</dbReference>
<evidence type="ECO:0000313" key="4">
    <source>
        <dbReference type="EMBL" id="ERI84431.1"/>
    </source>
</evidence>
<name>U2DX61_9BACE</name>
<dbReference type="PANTHER" id="PTHR30273">
    <property type="entry name" value="PERIPLASMIC SIGNAL SENSOR AND SIGMA FACTOR ACTIVATOR FECR-RELATED"/>
    <property type="match status" value="1"/>
</dbReference>
<keyword evidence="1" id="KW-0472">Membrane</keyword>
<dbReference type="Pfam" id="PF16344">
    <property type="entry name" value="FecR_C"/>
    <property type="match status" value="1"/>
</dbReference>
<keyword evidence="1" id="KW-0812">Transmembrane</keyword>
<feature type="domain" description="Protein FecR C-terminal" evidence="3">
    <location>
        <begin position="328"/>
        <end position="395"/>
    </location>
</feature>
<dbReference type="AlphaFoldDB" id="U2DX61"/>
<feature type="transmembrane region" description="Helical" evidence="1">
    <location>
        <begin position="96"/>
        <end position="116"/>
    </location>
</feature>
<gene>
    <name evidence="4" type="ORF">HMPREF1981_02419</name>
</gene>
<dbReference type="Gene3D" id="3.55.50.30">
    <property type="match status" value="1"/>
</dbReference>
<evidence type="ECO:0000259" key="3">
    <source>
        <dbReference type="Pfam" id="PF16344"/>
    </source>
</evidence>
<dbReference type="InterPro" id="IPR012373">
    <property type="entry name" value="Ferrdict_sens_TM"/>
</dbReference>
<keyword evidence="1" id="KW-1133">Transmembrane helix</keyword>
<protein>
    <submittedName>
        <fullName evidence="4">Sigma factor regulatory protein, FecR/PupR family</fullName>
    </submittedName>
</protein>
<dbReference type="FunFam" id="2.60.120.1440:FF:000001">
    <property type="entry name" value="Putative anti-sigma factor"/>
    <property type="match status" value="1"/>
</dbReference>
<evidence type="ECO:0000313" key="5">
    <source>
        <dbReference type="Proteomes" id="UP000016496"/>
    </source>
</evidence>
<evidence type="ECO:0000256" key="1">
    <source>
        <dbReference type="SAM" id="Phobius"/>
    </source>
</evidence>
<accession>U2DX61</accession>
<sequence>MMEKKYIHSVAHKLLNDDFFLESIKHPTKESELFWEKLKKKDKHFSREFQIARTFIETVAKSRPESLTDDEAGKLWKRIEVQIAAEQKKQRIKKRFTYAASIAACISVLILGKYLFSPSQPLLHKDIFSATSDSISYFNINNDVQLILSKGEKMSIAGKENSLHYEKGGNISIQSDTTYHKEGEEGYNLLIVPAGKRSSITFSDGTQMAVNANTRVKYPVDFLKEKREIYVDGEVYLQVSRDKKKPFTVITNQMKIAVLGTEFNVCAYEQRKENSVILVSGKVEVKVHKSSKYVLSPNEMLIYNEKQENPIQINTVDAAKFISWVKGYYYFELEKVKVITERLSRYYGQRITAEPELGDFTCSGKLDLREDLKDVLETLSRTIPARIEYKEDHILLMTY</sequence>
<dbReference type="PATRIC" id="fig|1321819.3.peg.2230"/>
<proteinExistence type="predicted"/>
<dbReference type="EMBL" id="AWSV01000128">
    <property type="protein sequence ID" value="ERI84431.1"/>
    <property type="molecule type" value="Genomic_DNA"/>
</dbReference>
<dbReference type="Gene3D" id="2.60.120.1440">
    <property type="match status" value="1"/>
</dbReference>
<dbReference type="InterPro" id="IPR032508">
    <property type="entry name" value="FecR_C"/>
</dbReference>
<evidence type="ECO:0000259" key="2">
    <source>
        <dbReference type="Pfam" id="PF04773"/>
    </source>
</evidence>
<organism evidence="4 5">
    <name type="scientific">Bacteroides pyogenes F0041</name>
    <dbReference type="NCBI Taxonomy" id="1321819"/>
    <lineage>
        <taxon>Bacteria</taxon>
        <taxon>Pseudomonadati</taxon>
        <taxon>Bacteroidota</taxon>
        <taxon>Bacteroidia</taxon>
        <taxon>Bacteroidales</taxon>
        <taxon>Bacteroidaceae</taxon>
        <taxon>Bacteroides</taxon>
    </lineage>
</organism>
<feature type="domain" description="FecR protein" evidence="2">
    <location>
        <begin position="192"/>
        <end position="284"/>
    </location>
</feature>
<dbReference type="RefSeq" id="WP_021645962.1">
    <property type="nucleotide sequence ID" value="NZ_KE993128.1"/>
</dbReference>
<comment type="caution">
    <text evidence="4">The sequence shown here is derived from an EMBL/GenBank/DDBJ whole genome shotgun (WGS) entry which is preliminary data.</text>
</comment>
<dbReference type="PANTHER" id="PTHR30273:SF2">
    <property type="entry name" value="PROTEIN FECR"/>
    <property type="match status" value="1"/>
</dbReference>